<dbReference type="InterPro" id="IPR011004">
    <property type="entry name" value="Trimer_LpxA-like_sf"/>
</dbReference>
<comment type="similarity">
    <text evidence="1">Belongs to the transferase hexapeptide repeat family.</text>
</comment>
<dbReference type="SUPFAM" id="SSF55957">
    <property type="entry name" value="Phosphoglucomutase, C-terminal domain"/>
    <property type="match status" value="1"/>
</dbReference>
<keyword evidence="8" id="KW-1185">Reference proteome</keyword>
<feature type="domain" description="Mannose-1-phosphate guanyltransferase C-terminal" evidence="6">
    <location>
        <begin position="260"/>
        <end position="363"/>
    </location>
</feature>
<dbReference type="SUPFAM" id="SSF53738">
    <property type="entry name" value="Phosphoglucomutase, first 3 domains"/>
    <property type="match status" value="2"/>
</dbReference>
<comment type="caution">
    <text evidence="7">The sequence shown here is derived from an EMBL/GenBank/DDBJ whole genome shotgun (WGS) entry which is preliminary data.</text>
</comment>
<feature type="domain" description="Alpha-D-phosphohexomutase alpha/beta/alpha" evidence="5">
    <location>
        <begin position="528"/>
        <end position="628"/>
    </location>
</feature>
<dbReference type="InterPro" id="IPR036900">
    <property type="entry name" value="A-D-PHexomutase_C_sf"/>
</dbReference>
<organism evidence="7 8">
    <name type="scientific">Pseudofrankia asymbiotica</name>
    <dbReference type="NCBI Taxonomy" id="1834516"/>
    <lineage>
        <taxon>Bacteria</taxon>
        <taxon>Bacillati</taxon>
        <taxon>Actinomycetota</taxon>
        <taxon>Actinomycetes</taxon>
        <taxon>Frankiales</taxon>
        <taxon>Frankiaceae</taxon>
        <taxon>Pseudofrankia</taxon>
    </lineage>
</organism>
<evidence type="ECO:0000313" key="7">
    <source>
        <dbReference type="EMBL" id="ONH32986.1"/>
    </source>
</evidence>
<dbReference type="Pfam" id="PF00483">
    <property type="entry name" value="NTP_transferase"/>
    <property type="match status" value="1"/>
</dbReference>
<dbReference type="Gene3D" id="3.30.310.50">
    <property type="entry name" value="Alpha-D-phosphohexomutase, C-terminal domain"/>
    <property type="match status" value="1"/>
</dbReference>
<dbReference type="EMBL" id="MOMC01000008">
    <property type="protein sequence ID" value="ONH32986.1"/>
    <property type="molecule type" value="Genomic_DNA"/>
</dbReference>
<dbReference type="Gene3D" id="3.40.120.10">
    <property type="entry name" value="Alpha-D-Glucose-1,6-Bisphosphate, subunit A, domain 3"/>
    <property type="match status" value="3"/>
</dbReference>
<dbReference type="InterPro" id="IPR016055">
    <property type="entry name" value="A-D-PHexomutase_a/b/a-I/II/III"/>
</dbReference>
<dbReference type="GO" id="GO:0005975">
    <property type="term" value="P:carbohydrate metabolic process"/>
    <property type="evidence" value="ECO:0007669"/>
    <property type="project" value="InterPro"/>
</dbReference>
<dbReference type="Gene3D" id="2.160.10.10">
    <property type="entry name" value="Hexapeptide repeat proteins"/>
    <property type="match status" value="1"/>
</dbReference>
<evidence type="ECO:0000259" key="3">
    <source>
        <dbReference type="Pfam" id="PF00483"/>
    </source>
</evidence>
<protein>
    <submittedName>
        <fullName evidence="7">Mannose-1-phosphate guanyltransferase</fullName>
    </submittedName>
</protein>
<evidence type="ECO:0000259" key="6">
    <source>
        <dbReference type="Pfam" id="PF25087"/>
    </source>
</evidence>
<dbReference type="AlphaFoldDB" id="A0A1V2IKJ7"/>
<dbReference type="InterPro" id="IPR050486">
    <property type="entry name" value="Mannose-1P_guanyltransferase"/>
</dbReference>
<feature type="domain" description="Alpha-D-phosphohexomutase alpha/beta/alpha" evidence="4">
    <location>
        <begin position="378"/>
        <end position="509"/>
    </location>
</feature>
<dbReference type="InterPro" id="IPR029044">
    <property type="entry name" value="Nucleotide-diphossugar_trans"/>
</dbReference>
<evidence type="ECO:0000259" key="5">
    <source>
        <dbReference type="Pfam" id="PF02879"/>
    </source>
</evidence>
<dbReference type="InterPro" id="IPR056729">
    <property type="entry name" value="GMPPB_C"/>
</dbReference>
<dbReference type="InterPro" id="IPR005845">
    <property type="entry name" value="A-D-PHexomutase_a/b/a-II"/>
</dbReference>
<dbReference type="CDD" id="cd05805">
    <property type="entry name" value="MPG1_transferase"/>
    <property type="match status" value="1"/>
</dbReference>
<dbReference type="SUPFAM" id="SSF51161">
    <property type="entry name" value="Trimeric LpxA-like enzymes"/>
    <property type="match status" value="1"/>
</dbReference>
<dbReference type="Pfam" id="PF25087">
    <property type="entry name" value="GMPPB_C"/>
    <property type="match status" value="1"/>
</dbReference>
<evidence type="ECO:0000256" key="1">
    <source>
        <dbReference type="ARBA" id="ARBA00007274"/>
    </source>
</evidence>
<evidence type="ECO:0000313" key="8">
    <source>
        <dbReference type="Proteomes" id="UP000188929"/>
    </source>
</evidence>
<dbReference type="Gene3D" id="3.90.550.10">
    <property type="entry name" value="Spore Coat Polysaccharide Biosynthesis Protein SpsA, Chain A"/>
    <property type="match status" value="1"/>
</dbReference>
<proteinExistence type="inferred from homology"/>
<dbReference type="OrthoDB" id="9801810at2"/>
<evidence type="ECO:0000259" key="4">
    <source>
        <dbReference type="Pfam" id="PF02878"/>
    </source>
</evidence>
<dbReference type="GO" id="GO:0016740">
    <property type="term" value="F:transferase activity"/>
    <property type="evidence" value="ECO:0007669"/>
    <property type="project" value="UniProtKB-KW"/>
</dbReference>
<feature type="domain" description="Nucleotidyl transferase" evidence="3">
    <location>
        <begin position="1"/>
        <end position="229"/>
    </location>
</feature>
<dbReference type="GO" id="GO:0016868">
    <property type="term" value="F:intramolecular phosphotransferase activity"/>
    <property type="evidence" value="ECO:0007669"/>
    <property type="project" value="InterPro"/>
</dbReference>
<dbReference type="Pfam" id="PF02878">
    <property type="entry name" value="PGM_PMM_I"/>
    <property type="match status" value="1"/>
</dbReference>
<gene>
    <name evidence="7" type="ORF">BL253_04145</name>
</gene>
<reference evidence="8" key="1">
    <citation type="submission" date="2016-10" db="EMBL/GenBank/DDBJ databases">
        <title>Frankia sp. NRRL B-16386 Genome sequencing.</title>
        <authorList>
            <person name="Ghodhbane-Gtari F."/>
            <person name="Swanson E."/>
            <person name="Gueddou A."/>
            <person name="Hezbri K."/>
            <person name="Ktari K."/>
            <person name="Nouioui I."/>
            <person name="Morris K."/>
            <person name="Simpson S."/>
            <person name="Abebe-Akele F."/>
            <person name="Thomas K."/>
            <person name="Gtari M."/>
            <person name="Tisa L.S."/>
        </authorList>
    </citation>
    <scope>NUCLEOTIDE SEQUENCE [LARGE SCALE GENOMIC DNA]</scope>
    <source>
        <strain evidence="8">NRRL B-16386</strain>
    </source>
</reference>
<dbReference type="STRING" id="1834516.BL253_04145"/>
<evidence type="ECO:0000256" key="2">
    <source>
        <dbReference type="ARBA" id="ARBA00010231"/>
    </source>
</evidence>
<dbReference type="InterPro" id="IPR005844">
    <property type="entry name" value="A-D-PHexomutase_a/b/a-I"/>
</dbReference>
<sequence length="846" mass="90751">MAGGEGTRLRPLTANAPKPLLPVVNRPIMEHVLRLLKRHGFDETVVTVQFLAAMVRTYFGDGDELGMHLSYATESTPLGTAGSVKNAEVALRDEQFLVISGDALTDIDLTELVAEHRKNGALVTVALKSVPDPLEFGIVIAGEDGRISRFLEKPTWGQVFSDTVNTGIYVMEPEVFDHVPSGEPVDWSADVFPRLVAAGAPVFGHVVSGYWEDVGTIASFQRVQADVLNQQVDVEIGGFEVSPGVWIGEDADVHPDAVLKGPLVVGDYSKVEAGAELREFTVVGSNVVIKQGAFLHRAVVGDNALIGVRTNLRGCVIGKGTDVRRAARVEEGAVVAEACVVEEEAFVSHDVRVYPYKTIEAGAVVNTSVIWESRGQRSLFGPRGVSGLINAEITPELAVRLAAAYATTLRKGATVTTARDGSRAARALKRAVISALTTSAINVRDLEVAAMPVARFDVRTSDAAGGVILRTTEGDPERIDIVFLDADGDDLSPAMQRKVDRVFSRQEFRRAFAGEIGDLRLPARTAGRYTQDLLDRVDTSGVAEADLKVVLDPSGGAASLVLPTLLGRLGVDVLTVNNRLDDTVTTHTEGQRRRAVERLGELVASSRAAFGVRFDQVGERITIVDERGDLIDDDRALLVFLDLVAAENRGGEVAVPVTTTLVADQVTQFHGLTVRRTSLSAADLPRVARDGRVVFAADGRGGFVVPEFGAALDGLAAFVRLLSLVARTRLTLSAIDARIPPVAVVRRAVPTPWAAKGTVMRRVVESVDLAAGHVIDTTDGVRVVRPDGAWVLVLPDPAEAVTHLWAEAGDRDEARALLRHWAAVVEADHRDRASASHGQYGPHSRH</sequence>
<dbReference type="Proteomes" id="UP000188929">
    <property type="component" value="Unassembled WGS sequence"/>
</dbReference>
<accession>A0A1V2IKJ7</accession>
<comment type="similarity">
    <text evidence="2">Belongs to the phosphohexose mutase family.</text>
</comment>
<dbReference type="CDD" id="cd04181">
    <property type="entry name" value="NTP_transferase"/>
    <property type="match status" value="1"/>
</dbReference>
<dbReference type="PANTHER" id="PTHR22572">
    <property type="entry name" value="SUGAR-1-PHOSPHATE GUANYL TRANSFERASE"/>
    <property type="match status" value="1"/>
</dbReference>
<dbReference type="Pfam" id="PF02879">
    <property type="entry name" value="PGM_PMM_II"/>
    <property type="match status" value="1"/>
</dbReference>
<dbReference type="InterPro" id="IPR005835">
    <property type="entry name" value="NTP_transferase_dom"/>
</dbReference>
<dbReference type="RefSeq" id="WP_076813805.1">
    <property type="nucleotide sequence ID" value="NZ_MOMC01000008.1"/>
</dbReference>
<name>A0A1V2IKJ7_9ACTN</name>
<keyword evidence="7" id="KW-0808">Transferase</keyword>
<dbReference type="SUPFAM" id="SSF53448">
    <property type="entry name" value="Nucleotide-diphospho-sugar transferases"/>
    <property type="match status" value="1"/>
</dbReference>